<sequence length="232" mass="25403">MSSRPAPSPRPGQASRREPVARSHRTTQTVLVVGSVLALAAALGPVWLVRAGVVIAVATCIVTCGLAWRELADARRRHAHRLLVVDRKHGDALRGERTRNAEVVDALSERLSSTGMVVAGQRNVITQLRGEVGVLMTERDGLREQITERDGLISLFRTSLREQEVALLAVRAQQAELAAQISAQADAEVHALPRRSTRRVEEHHVTDAALDPQMAELAMVLPNYEATRRYAV</sequence>
<name>A0ABP6XYX7_9ACTN</name>
<evidence type="ECO:0000256" key="1">
    <source>
        <dbReference type="SAM" id="MobiDB-lite"/>
    </source>
</evidence>
<feature type="region of interest" description="Disordered" evidence="1">
    <location>
        <begin position="1"/>
        <end position="24"/>
    </location>
</feature>
<evidence type="ECO:0000313" key="4">
    <source>
        <dbReference type="Proteomes" id="UP001500767"/>
    </source>
</evidence>
<dbReference type="RefSeq" id="WP_204910094.1">
    <property type="nucleotide sequence ID" value="NZ_BAAAYR010000004.1"/>
</dbReference>
<keyword evidence="4" id="KW-1185">Reference proteome</keyword>
<feature type="transmembrane region" description="Helical" evidence="2">
    <location>
        <begin position="26"/>
        <end position="43"/>
    </location>
</feature>
<protein>
    <submittedName>
        <fullName evidence="3">Uncharacterized protein</fullName>
    </submittedName>
</protein>
<comment type="caution">
    <text evidence="3">The sequence shown here is derived from an EMBL/GenBank/DDBJ whole genome shotgun (WGS) entry which is preliminary data.</text>
</comment>
<evidence type="ECO:0000313" key="3">
    <source>
        <dbReference type="EMBL" id="GAA3574086.1"/>
    </source>
</evidence>
<keyword evidence="2" id="KW-0472">Membrane</keyword>
<dbReference type="Proteomes" id="UP001500767">
    <property type="component" value="Unassembled WGS sequence"/>
</dbReference>
<feature type="transmembrane region" description="Helical" evidence="2">
    <location>
        <begin position="49"/>
        <end position="68"/>
    </location>
</feature>
<proteinExistence type="predicted"/>
<reference evidence="4" key="1">
    <citation type="journal article" date="2019" name="Int. J. Syst. Evol. Microbiol.">
        <title>The Global Catalogue of Microorganisms (GCM) 10K type strain sequencing project: providing services to taxonomists for standard genome sequencing and annotation.</title>
        <authorList>
            <consortium name="The Broad Institute Genomics Platform"/>
            <consortium name="The Broad Institute Genome Sequencing Center for Infectious Disease"/>
            <person name="Wu L."/>
            <person name="Ma J."/>
        </authorList>
    </citation>
    <scope>NUCLEOTIDE SEQUENCE [LARGE SCALE GENOMIC DNA]</scope>
    <source>
        <strain evidence="4">JCM 16540</strain>
    </source>
</reference>
<feature type="compositionally biased region" description="Pro residues" evidence="1">
    <location>
        <begin position="1"/>
        <end position="10"/>
    </location>
</feature>
<evidence type="ECO:0000256" key="2">
    <source>
        <dbReference type="SAM" id="Phobius"/>
    </source>
</evidence>
<keyword evidence="2" id="KW-1133">Transmembrane helix</keyword>
<organism evidence="3 4">
    <name type="scientific">Microlunatus spumicola</name>
    <dbReference type="NCBI Taxonomy" id="81499"/>
    <lineage>
        <taxon>Bacteria</taxon>
        <taxon>Bacillati</taxon>
        <taxon>Actinomycetota</taxon>
        <taxon>Actinomycetes</taxon>
        <taxon>Propionibacteriales</taxon>
        <taxon>Propionibacteriaceae</taxon>
        <taxon>Microlunatus</taxon>
    </lineage>
</organism>
<dbReference type="EMBL" id="BAAAYR010000004">
    <property type="protein sequence ID" value="GAA3574086.1"/>
    <property type="molecule type" value="Genomic_DNA"/>
</dbReference>
<accession>A0ABP6XYX7</accession>
<gene>
    <name evidence="3" type="ORF">GCM10022197_33860</name>
</gene>
<keyword evidence="2" id="KW-0812">Transmembrane</keyword>